<accession>A0ABS2PGJ1</accession>
<name>A0ABS2PGJ1_9BACL</name>
<dbReference type="Proteomes" id="UP000741863">
    <property type="component" value="Unassembled WGS sequence"/>
</dbReference>
<keyword evidence="2" id="KW-1185">Reference proteome</keyword>
<sequence length="123" mass="14289">MESTVYEFSDHVVIKLKRFALISPKKQDIVSVSRLVEIKRLGSTDDVLVTHYCCDYPKHVQCNCVKQALTLYRKSHTYQSVLRAYQDVRDTDLLFLEELLDHAAGHYDNRQRVQPGDQPAYSE</sequence>
<organism evidence="1 2">
    <name type="scientific">Geomicrobium sediminis</name>
    <dbReference type="NCBI Taxonomy" id="1347788"/>
    <lineage>
        <taxon>Bacteria</taxon>
        <taxon>Bacillati</taxon>
        <taxon>Bacillota</taxon>
        <taxon>Bacilli</taxon>
        <taxon>Bacillales</taxon>
        <taxon>Geomicrobium</taxon>
    </lineage>
</organism>
<evidence type="ECO:0000313" key="1">
    <source>
        <dbReference type="EMBL" id="MBM7634201.1"/>
    </source>
</evidence>
<dbReference type="RefSeq" id="WP_204698983.1">
    <property type="nucleotide sequence ID" value="NZ_JAFBEC010000010.1"/>
</dbReference>
<proteinExistence type="predicted"/>
<evidence type="ECO:0000313" key="2">
    <source>
        <dbReference type="Proteomes" id="UP000741863"/>
    </source>
</evidence>
<protein>
    <submittedName>
        <fullName evidence="1">Uncharacterized protein</fullName>
    </submittedName>
</protein>
<comment type="caution">
    <text evidence="1">The sequence shown here is derived from an EMBL/GenBank/DDBJ whole genome shotgun (WGS) entry which is preliminary data.</text>
</comment>
<dbReference type="EMBL" id="JAFBEC010000010">
    <property type="protein sequence ID" value="MBM7634201.1"/>
    <property type="molecule type" value="Genomic_DNA"/>
</dbReference>
<gene>
    <name evidence="1" type="ORF">JOD17_003303</name>
</gene>
<reference evidence="1 2" key="1">
    <citation type="submission" date="2021-01" db="EMBL/GenBank/DDBJ databases">
        <title>Genomic Encyclopedia of Type Strains, Phase IV (KMG-IV): sequencing the most valuable type-strain genomes for metagenomic binning, comparative biology and taxonomic classification.</title>
        <authorList>
            <person name="Goeker M."/>
        </authorList>
    </citation>
    <scope>NUCLEOTIDE SEQUENCE [LARGE SCALE GENOMIC DNA]</scope>
    <source>
        <strain evidence="1 2">DSM 25540</strain>
    </source>
</reference>